<accession>A0ACB8QL39</accession>
<protein>
    <submittedName>
        <fullName evidence="1">Uncharacterized protein</fullName>
    </submittedName>
</protein>
<sequence>MLQLHHHHDIRYPSYTTMPLVDDYASDDDGNIITYSPPPPSPSFPPTPSEDVDMTDDDAALHDDHTSSYRDPKNRHIQLPPISGASGNGVTLPSLQDLITEACRDCEQERSRRVAWDHEHSRIHPTHLYAGGNDAALQPSMAQAPDRHHAVPLDARRHTVHGPLSVHPQYHYLYPPPHYDPRPRYASHVPTWSRPPSTGPVYDPYADPRYVTATADDRARPRPEINFSEYTLSSHPRGYPYARPEPSVDPRDASFSQHCGTSDDRHLPQPHSWRRTHVDGVSSRGRHYRAPRRTSDDASAALSSPELPLAHPRSPPPTSTSLPRRQSLSRQPYPSPHLPSVSISSRRSSSCHSRRRSSLQSKPQLPVPPSSDGHTSSAPPARPKREQSEPADLATPASLSSTDDPRPATPVDPPAHAPAPVTRPIPKPQPFSDEQITTLGDKYLLAMHPKRTQILCRWEGGCGRHVHEPLTANIVAHLQAHHGVCARERSEELVQCRWGDKCGRTLKACSIRNHILNCHEKAKTGECRLCGGLISRAETYLMHRHLTSCLNKIAREGDIEARLLAVGVQVHRDEATGEIWFSQVPGAREREDNYDELDEER</sequence>
<reference evidence="1" key="2">
    <citation type="journal article" date="2022" name="New Phytol.">
        <title>Evolutionary transition to the ectomycorrhizal habit in the genomes of a hyperdiverse lineage of mushroom-forming fungi.</title>
        <authorList>
            <person name="Looney B."/>
            <person name="Miyauchi S."/>
            <person name="Morin E."/>
            <person name="Drula E."/>
            <person name="Courty P.E."/>
            <person name="Kohler A."/>
            <person name="Kuo A."/>
            <person name="LaButti K."/>
            <person name="Pangilinan J."/>
            <person name="Lipzen A."/>
            <person name="Riley R."/>
            <person name="Andreopoulos W."/>
            <person name="He G."/>
            <person name="Johnson J."/>
            <person name="Nolan M."/>
            <person name="Tritt A."/>
            <person name="Barry K.W."/>
            <person name="Grigoriev I.V."/>
            <person name="Nagy L.G."/>
            <person name="Hibbett D."/>
            <person name="Henrissat B."/>
            <person name="Matheny P.B."/>
            <person name="Labbe J."/>
            <person name="Martin F.M."/>
        </authorList>
    </citation>
    <scope>NUCLEOTIDE SEQUENCE</scope>
    <source>
        <strain evidence="1">EC-137</strain>
    </source>
</reference>
<name>A0ACB8QL39_9AGAM</name>
<proteinExistence type="predicted"/>
<evidence type="ECO:0000313" key="2">
    <source>
        <dbReference type="Proteomes" id="UP000814128"/>
    </source>
</evidence>
<gene>
    <name evidence="1" type="ORF">K488DRAFT_85875</name>
</gene>
<dbReference type="EMBL" id="MU273547">
    <property type="protein sequence ID" value="KAI0032392.1"/>
    <property type="molecule type" value="Genomic_DNA"/>
</dbReference>
<evidence type="ECO:0000313" key="1">
    <source>
        <dbReference type="EMBL" id="KAI0032392.1"/>
    </source>
</evidence>
<reference evidence="1" key="1">
    <citation type="submission" date="2021-02" db="EMBL/GenBank/DDBJ databases">
        <authorList>
            <consortium name="DOE Joint Genome Institute"/>
            <person name="Ahrendt S."/>
            <person name="Looney B.P."/>
            <person name="Miyauchi S."/>
            <person name="Morin E."/>
            <person name="Drula E."/>
            <person name="Courty P.E."/>
            <person name="Chicoki N."/>
            <person name="Fauchery L."/>
            <person name="Kohler A."/>
            <person name="Kuo A."/>
            <person name="Labutti K."/>
            <person name="Pangilinan J."/>
            <person name="Lipzen A."/>
            <person name="Riley R."/>
            <person name="Andreopoulos W."/>
            <person name="He G."/>
            <person name="Johnson J."/>
            <person name="Barry K.W."/>
            <person name="Grigoriev I.V."/>
            <person name="Nagy L."/>
            <person name="Hibbett D."/>
            <person name="Henrissat B."/>
            <person name="Matheny P.B."/>
            <person name="Labbe J."/>
            <person name="Martin F."/>
        </authorList>
    </citation>
    <scope>NUCLEOTIDE SEQUENCE</scope>
    <source>
        <strain evidence="1">EC-137</strain>
    </source>
</reference>
<keyword evidence="2" id="KW-1185">Reference proteome</keyword>
<organism evidence="1 2">
    <name type="scientific">Vararia minispora EC-137</name>
    <dbReference type="NCBI Taxonomy" id="1314806"/>
    <lineage>
        <taxon>Eukaryota</taxon>
        <taxon>Fungi</taxon>
        <taxon>Dikarya</taxon>
        <taxon>Basidiomycota</taxon>
        <taxon>Agaricomycotina</taxon>
        <taxon>Agaricomycetes</taxon>
        <taxon>Russulales</taxon>
        <taxon>Lachnocladiaceae</taxon>
        <taxon>Vararia</taxon>
    </lineage>
</organism>
<dbReference type="Proteomes" id="UP000814128">
    <property type="component" value="Unassembled WGS sequence"/>
</dbReference>
<comment type="caution">
    <text evidence="1">The sequence shown here is derived from an EMBL/GenBank/DDBJ whole genome shotgun (WGS) entry which is preliminary data.</text>
</comment>